<sequence>MEEGEHSVNYTLQAVLSFDADLGNGSIVKTSTSSTPSKLLYMPHVSYAAVMAGGAHQTRPGVTNAAAVATASCRPSSSTAPLHETSGHLAVESRPGVKVVNASVQSKTSVCIGDHASMVLKVDNESDITLQAIRLALVRQISFLSPNSFPQVAGNLPPHSVHTPSSYTNPIATTVHTATIPVAKVSNRNSTWTQQLQFKIPSHLNLLPSSSSSSSSAYVTDVSHLLSTSPPGSSDVPSSSKTPTVLQLAPIPITLTSVPSYADGRKSRPLPHHMEVEDRPTFVRDRFEEEMIQQLSSLESLVMNDGDDDDFDIDLLVEEACRRRRRRDTVSSEDSDEYEDEEGEEDDEEEEDSRVPARFRKPYRNSSLPTPSSSGLGTPPPSPPYLAKAMSEDAMMVQSIRERSFARNISNHSNTPPSTAAVTALGGRLPMSLTLGPKACGLSNDLLMDLHQSQGQMPRSSI</sequence>
<organism evidence="3 4">
    <name type="scientific">Linnemannia gamsii</name>
    <dbReference type="NCBI Taxonomy" id="64522"/>
    <lineage>
        <taxon>Eukaryota</taxon>
        <taxon>Fungi</taxon>
        <taxon>Fungi incertae sedis</taxon>
        <taxon>Mucoromycota</taxon>
        <taxon>Mortierellomycotina</taxon>
        <taxon>Mortierellomycetes</taxon>
        <taxon>Mortierellales</taxon>
        <taxon>Mortierellaceae</taxon>
        <taxon>Linnemannia</taxon>
    </lineage>
</organism>
<keyword evidence="4" id="KW-1185">Reference proteome</keyword>
<feature type="compositionally biased region" description="Low complexity" evidence="1">
    <location>
        <begin position="366"/>
        <end position="377"/>
    </location>
</feature>
<name>A0ABQ7JLM0_9FUNG</name>
<evidence type="ECO:0000256" key="1">
    <source>
        <dbReference type="SAM" id="MobiDB-lite"/>
    </source>
</evidence>
<proteinExistence type="predicted"/>
<reference evidence="3 4" key="1">
    <citation type="journal article" date="2020" name="Fungal Divers.">
        <title>Resolving the Mortierellaceae phylogeny through synthesis of multi-gene phylogenetics and phylogenomics.</title>
        <authorList>
            <person name="Vandepol N."/>
            <person name="Liber J."/>
            <person name="Desiro A."/>
            <person name="Na H."/>
            <person name="Kennedy M."/>
            <person name="Barry K."/>
            <person name="Grigoriev I.V."/>
            <person name="Miller A.N."/>
            <person name="O'Donnell K."/>
            <person name="Stajich J.E."/>
            <person name="Bonito G."/>
        </authorList>
    </citation>
    <scope>NUCLEOTIDE SEQUENCE [LARGE SCALE GENOMIC DNA]</scope>
    <source>
        <strain evidence="3 4">AD045</strain>
    </source>
</reference>
<feature type="region of interest" description="Disordered" evidence="1">
    <location>
        <begin position="323"/>
        <end position="387"/>
    </location>
</feature>
<feature type="domain" description="Arrestin C-terminal-like" evidence="2">
    <location>
        <begin position="106"/>
        <end position="259"/>
    </location>
</feature>
<dbReference type="Proteomes" id="UP001194696">
    <property type="component" value="Unassembled WGS sequence"/>
</dbReference>
<dbReference type="Pfam" id="PF02752">
    <property type="entry name" value="Arrestin_C"/>
    <property type="match status" value="1"/>
</dbReference>
<accession>A0ABQ7JLM0</accession>
<dbReference type="InterPro" id="IPR011022">
    <property type="entry name" value="Arrestin_C-like"/>
</dbReference>
<comment type="caution">
    <text evidence="3">The sequence shown here is derived from an EMBL/GenBank/DDBJ whole genome shotgun (WGS) entry which is preliminary data.</text>
</comment>
<evidence type="ECO:0000313" key="4">
    <source>
        <dbReference type="Proteomes" id="UP001194696"/>
    </source>
</evidence>
<protein>
    <recommendedName>
        <fullName evidence="2">Arrestin C-terminal-like domain-containing protein</fullName>
    </recommendedName>
</protein>
<feature type="compositionally biased region" description="Acidic residues" evidence="1">
    <location>
        <begin position="331"/>
        <end position="352"/>
    </location>
</feature>
<evidence type="ECO:0000313" key="3">
    <source>
        <dbReference type="EMBL" id="KAG0278416.1"/>
    </source>
</evidence>
<evidence type="ECO:0000259" key="2">
    <source>
        <dbReference type="Pfam" id="PF02752"/>
    </source>
</evidence>
<dbReference type="EMBL" id="JAAAIM010001452">
    <property type="protein sequence ID" value="KAG0278416.1"/>
    <property type="molecule type" value="Genomic_DNA"/>
</dbReference>
<gene>
    <name evidence="3" type="ORF">BGZ96_002395</name>
</gene>